<dbReference type="PROSITE" id="PS51773">
    <property type="entry name" value="OCP_N"/>
    <property type="match status" value="1"/>
</dbReference>
<dbReference type="InterPro" id="IPR036917">
    <property type="entry name" value="Orange_carotenoid-bd_N_sf"/>
</dbReference>
<protein>
    <submittedName>
        <fullName evidence="3">Nuclear transport factor 2</fullName>
    </submittedName>
</protein>
<dbReference type="AlphaFoldDB" id="A0A1Z4LN79"/>
<dbReference type="GO" id="GO:0016037">
    <property type="term" value="P:light absorption"/>
    <property type="evidence" value="ECO:0007669"/>
    <property type="project" value="UniProtKB-UniRule"/>
</dbReference>
<dbReference type="InterPro" id="IPR032710">
    <property type="entry name" value="NTF2-like_dom_sf"/>
</dbReference>
<sequence length="323" mass="35487">MSMTIKSAQSIFSDTQVANVVPSTIELFNRLNAENQLALIWFAYTEMGKTITIAAPGATSMVFAQKLLGQIKQMSPTEQTQAMCDLANHTDTSICRSYGSFTTNLKLGFWNQLAEWMEQGLVAPIPQGYKLSSEANTVLQAIENANPGQQITILRNIVVNMGFDSNSSDNSQKGRKPIAVPTKIADPIKTKIEGITNTAVVSYINNMNVNDFETAVNLFASNGALQPPFQKPIIGREAVLNYMLEECEGLKLMPEAGTIESIEDGYTSIKVTGKVQTPWFGSSVGMNISWRFLLDPQDQIFFVAVDLLASSKELLNLVRQKVN</sequence>
<keyword evidence="1" id="KW-0472">Membrane</keyword>
<dbReference type="GO" id="GO:0030089">
    <property type="term" value="C:phycobilisome"/>
    <property type="evidence" value="ECO:0007669"/>
    <property type="project" value="UniProtKB-UniRule"/>
</dbReference>
<keyword evidence="1" id="KW-0605">Phycobilisome</keyword>
<evidence type="ECO:0000313" key="4">
    <source>
        <dbReference type="Proteomes" id="UP000218418"/>
    </source>
</evidence>
<feature type="domain" description="OCP N-terminal" evidence="2">
    <location>
        <begin position="18"/>
        <end position="169"/>
    </location>
</feature>
<keyword evidence="1" id="KW-0157">Chromophore</keyword>
<dbReference type="Pfam" id="PF09150">
    <property type="entry name" value="Carot_N"/>
    <property type="match status" value="1"/>
</dbReference>
<gene>
    <name evidence="3" type="ORF">NIES267_21660</name>
</gene>
<keyword evidence="1" id="KW-0042">Antenna complex</keyword>
<dbReference type="OrthoDB" id="511607at2"/>
<dbReference type="Gene3D" id="1.10.2090.10">
    <property type="entry name" value="Orange carotenoid-binding protein, N-terminal domain"/>
    <property type="match status" value="1"/>
</dbReference>
<dbReference type="SUPFAM" id="SSF81930">
    <property type="entry name" value="Orange carotenoid protein, N-terminal domain"/>
    <property type="match status" value="1"/>
</dbReference>
<name>A0A1Z4LN79_9CYAN</name>
<dbReference type="GO" id="GO:0031404">
    <property type="term" value="F:chloride ion binding"/>
    <property type="evidence" value="ECO:0007669"/>
    <property type="project" value="InterPro"/>
</dbReference>
<dbReference type="SUPFAM" id="SSF54427">
    <property type="entry name" value="NTF2-like"/>
    <property type="match status" value="1"/>
</dbReference>
<dbReference type="EMBL" id="AP018227">
    <property type="protein sequence ID" value="BAY82682.1"/>
    <property type="molecule type" value="Genomic_DNA"/>
</dbReference>
<dbReference type="Pfam" id="PF02136">
    <property type="entry name" value="NTF2"/>
    <property type="match status" value="1"/>
</dbReference>
<comment type="similarity">
    <text evidence="1">Belongs to the orange carotenoid-binding protein family.</text>
</comment>
<accession>A0A1Z4LN79</accession>
<keyword evidence="4" id="KW-1185">Reference proteome</keyword>
<evidence type="ECO:0000256" key="1">
    <source>
        <dbReference type="PROSITE-ProRule" id="PRU01109"/>
    </source>
</evidence>
<reference evidence="3 4" key="1">
    <citation type="submission" date="2017-06" db="EMBL/GenBank/DDBJ databases">
        <title>Genome sequencing of cyanobaciteial culture collection at National Institute for Environmental Studies (NIES).</title>
        <authorList>
            <person name="Hirose Y."/>
            <person name="Shimura Y."/>
            <person name="Fujisawa T."/>
            <person name="Nakamura Y."/>
            <person name="Kawachi M."/>
        </authorList>
    </citation>
    <scope>NUCLEOTIDE SEQUENCE [LARGE SCALE GENOMIC DNA]</scope>
    <source>
        <strain evidence="3 4">NIES-267</strain>
    </source>
</reference>
<evidence type="ECO:0000259" key="2">
    <source>
        <dbReference type="PROSITE" id="PS51773"/>
    </source>
</evidence>
<keyword evidence="1" id="KW-0793">Thylakoid</keyword>
<evidence type="ECO:0000313" key="3">
    <source>
        <dbReference type="EMBL" id="BAY82682.1"/>
    </source>
</evidence>
<dbReference type="InterPro" id="IPR015233">
    <property type="entry name" value="Orange_carotenoid-bd_N"/>
</dbReference>
<organism evidence="3 4">
    <name type="scientific">Calothrix parasitica NIES-267</name>
    <dbReference type="NCBI Taxonomy" id="1973488"/>
    <lineage>
        <taxon>Bacteria</taxon>
        <taxon>Bacillati</taxon>
        <taxon>Cyanobacteriota</taxon>
        <taxon>Cyanophyceae</taxon>
        <taxon>Nostocales</taxon>
        <taxon>Calotrichaceae</taxon>
        <taxon>Calothrix</taxon>
    </lineage>
</organism>
<dbReference type="InterPro" id="IPR002075">
    <property type="entry name" value="NTF2_dom"/>
</dbReference>
<dbReference type="Gene3D" id="3.10.450.50">
    <property type="match status" value="1"/>
</dbReference>
<proteinExistence type="inferred from homology"/>
<dbReference type="Proteomes" id="UP000218418">
    <property type="component" value="Chromosome"/>
</dbReference>